<gene>
    <name evidence="2" type="ORF">EZU68_06955</name>
</gene>
<feature type="non-terminal residue" evidence="2">
    <location>
        <position position="30"/>
    </location>
</feature>
<evidence type="ECO:0000256" key="1">
    <source>
        <dbReference type="SAM" id="MobiDB-lite"/>
    </source>
</evidence>
<keyword evidence="2" id="KW-0614">Plasmid</keyword>
<evidence type="ECO:0000313" key="2">
    <source>
        <dbReference type="EMBL" id="QBK64101.1"/>
    </source>
</evidence>
<protein>
    <submittedName>
        <fullName evidence="2">50S ribosomal protein L22</fullName>
    </submittedName>
</protein>
<proteinExistence type="predicted"/>
<dbReference type="AlphaFoldDB" id="A0A481YJZ0"/>
<organism evidence="2">
    <name type="scientific">Borrelia miyamotoi</name>
    <dbReference type="NCBI Taxonomy" id="47466"/>
    <lineage>
        <taxon>Bacteria</taxon>
        <taxon>Pseudomonadati</taxon>
        <taxon>Spirochaetota</taxon>
        <taxon>Spirochaetia</taxon>
        <taxon>Spirochaetales</taxon>
        <taxon>Borreliaceae</taxon>
        <taxon>Borrelia</taxon>
    </lineage>
</organism>
<dbReference type="GO" id="GO:0005840">
    <property type="term" value="C:ribosome"/>
    <property type="evidence" value="ECO:0007669"/>
    <property type="project" value="UniProtKB-KW"/>
</dbReference>
<feature type="region of interest" description="Disordered" evidence="1">
    <location>
        <begin position="1"/>
        <end position="30"/>
    </location>
</feature>
<accession>A0A481YJZ0</accession>
<dbReference type="EMBL" id="CP036852">
    <property type="protein sequence ID" value="QBK64101.1"/>
    <property type="molecule type" value="Genomic_DNA"/>
</dbReference>
<geneLocation type="plasmid" evidence="2">
    <name>unnamed</name>
</geneLocation>
<name>A0A481YJZ0_9SPIR</name>
<reference evidence="2" key="1">
    <citation type="submission" date="2019-03" db="EMBL/GenBank/DDBJ databases">
        <title>Whole genome sequencing of Borrelia miyamotoi strains isolated at the Russian territory.</title>
        <authorList>
            <person name="Kuleshov K.V."/>
            <person name="Platonov A.E."/>
            <person name="Goptar I.A."/>
            <person name="Shipulin G.A."/>
            <person name="Markelov M.L."/>
            <person name="Koetsveld J."/>
            <person name="Kolyasnikova N.M."/>
            <person name="Sarksyan D.S."/>
            <person name="Toporkova M.G."/>
            <person name="Hovius J.W."/>
        </authorList>
    </citation>
    <scope>NUCLEOTIDE SEQUENCE</scope>
    <source>
        <strain evidence="2">Yekat-31</strain>
        <plasmid evidence="2">unnamed</plasmid>
    </source>
</reference>
<sequence>MFVNRRYTARGKNLPSSPQKVRPIADNIRR</sequence>
<keyword evidence="2" id="KW-0689">Ribosomal protein</keyword>
<keyword evidence="2" id="KW-0687">Ribonucleoprotein</keyword>